<evidence type="ECO:0000256" key="11">
    <source>
        <dbReference type="ARBA" id="ARBA00048305"/>
    </source>
</evidence>
<feature type="domain" description="FAD-dependent oxidoreductase 2 FAD-binding" evidence="12">
    <location>
        <begin position="5"/>
        <end position="368"/>
    </location>
</feature>
<dbReference type="Gene3D" id="3.90.700.10">
    <property type="entry name" value="Succinate dehydrogenase/fumarate reductase flavoprotein, catalytic domain"/>
    <property type="match status" value="1"/>
</dbReference>
<dbReference type="AlphaFoldDB" id="A0A4P8IKB5"/>
<reference evidence="13 14" key="1">
    <citation type="submission" date="2019-05" db="EMBL/GenBank/DDBJ databases">
        <title>Complete genome sequencing of Anaerostipes rhamnosivorans.</title>
        <authorList>
            <person name="Bui T.P.N."/>
            <person name="de Vos W.M."/>
        </authorList>
    </citation>
    <scope>NUCLEOTIDE SEQUENCE [LARGE SCALE GENOMIC DNA]</scope>
    <source>
        <strain evidence="13 14">1y2</strain>
    </source>
</reference>
<evidence type="ECO:0000313" key="14">
    <source>
        <dbReference type="Proteomes" id="UP000298653"/>
    </source>
</evidence>
<evidence type="ECO:0000256" key="1">
    <source>
        <dbReference type="ARBA" id="ARBA00001974"/>
    </source>
</evidence>
<dbReference type="PANTHER" id="PTHR42716">
    <property type="entry name" value="L-ASPARTATE OXIDASE"/>
    <property type="match status" value="1"/>
</dbReference>
<evidence type="ECO:0000256" key="8">
    <source>
        <dbReference type="ARBA" id="ARBA00022827"/>
    </source>
</evidence>
<comment type="cofactor">
    <cofactor evidence="1">
        <name>FAD</name>
        <dbReference type="ChEBI" id="CHEBI:57692"/>
    </cofactor>
</comment>
<sequence>MRSADVIIVGTGAAGLFHALFLPKDYRVIMMTKAEVEESDSFLAQGGISALRDEEDYDQYFEDTMKAGHYENDKAAVDKMIVRSREIIDDLTAFGVDFDERDGEIEYTREGGHSIFRILHHDDVTGKEITSKLYEEVKRRDNIEILTHCTMIDLIESENACRGVVYVTPEGDVDCIFAGKTVLATGGMGGLFKHSTNYRHLTADGLAICLRHNVEIQNINYIQIHPTTFYSDKPGRSFLISESVRGEGAYLYNKAGERFIDELLPRDIVTAAIREQMEKDGTDYVYLSVTHLDGERIKQRFPNIYKQCLEEGYDMTRECIPVTPAQHYFMGGIKVDLRSRTSMEDLYAVGEASCNGVHGRNRLASNSLLESLVFALESAEDITKEPKKPVECQVDLGMYQDVSGIQEENKRLVLEEIKRKDGDFYDKWCNNGGKH</sequence>
<keyword evidence="6" id="KW-0285">Flavoprotein</keyword>
<dbReference type="GO" id="GO:0033765">
    <property type="term" value="F:steroid dehydrogenase activity, acting on the CH-CH group of donors"/>
    <property type="evidence" value="ECO:0007669"/>
    <property type="project" value="UniProtKB-ARBA"/>
</dbReference>
<dbReference type="SUPFAM" id="SSF51905">
    <property type="entry name" value="FAD/NAD(P)-binding domain"/>
    <property type="match status" value="1"/>
</dbReference>
<evidence type="ECO:0000313" key="13">
    <source>
        <dbReference type="EMBL" id="QCP36454.1"/>
    </source>
</evidence>
<keyword evidence="8" id="KW-0274">FAD</keyword>
<dbReference type="PRINTS" id="PR00368">
    <property type="entry name" value="FADPNR"/>
</dbReference>
<keyword evidence="14" id="KW-1185">Reference proteome</keyword>
<evidence type="ECO:0000256" key="4">
    <source>
        <dbReference type="ARBA" id="ARBA00012173"/>
    </source>
</evidence>
<name>A0A4P8IKB5_9FIRM</name>
<dbReference type="Proteomes" id="UP000298653">
    <property type="component" value="Chromosome"/>
</dbReference>
<evidence type="ECO:0000256" key="7">
    <source>
        <dbReference type="ARBA" id="ARBA00022642"/>
    </source>
</evidence>
<dbReference type="InterPro" id="IPR003953">
    <property type="entry name" value="FAD-dep_OxRdtase_2_FAD-bd"/>
</dbReference>
<proteinExistence type="inferred from homology"/>
<protein>
    <recommendedName>
        <fullName evidence="5">L-aspartate oxidase</fullName>
        <ecNumber evidence="4">1.4.3.16</ecNumber>
    </recommendedName>
    <alternativeName>
        <fullName evidence="10">Quinolinate synthase B</fullName>
    </alternativeName>
</protein>
<evidence type="ECO:0000256" key="9">
    <source>
        <dbReference type="ARBA" id="ARBA00023002"/>
    </source>
</evidence>
<dbReference type="UniPathway" id="UPA00253">
    <property type="reaction ID" value="UER00326"/>
</dbReference>
<evidence type="ECO:0000256" key="10">
    <source>
        <dbReference type="ARBA" id="ARBA00030386"/>
    </source>
</evidence>
<dbReference type="GO" id="GO:0008734">
    <property type="term" value="F:L-aspartate oxidase activity"/>
    <property type="evidence" value="ECO:0007669"/>
    <property type="project" value="UniProtKB-EC"/>
</dbReference>
<evidence type="ECO:0000256" key="5">
    <source>
        <dbReference type="ARBA" id="ARBA00021901"/>
    </source>
</evidence>
<comment type="pathway">
    <text evidence="2">Cofactor biosynthesis; NAD(+) biosynthesis; iminoaspartate from L-aspartate (oxidase route): step 1/1.</text>
</comment>
<accession>A0A4P8IKB5</accession>
<dbReference type="Pfam" id="PF00890">
    <property type="entry name" value="FAD_binding_2"/>
    <property type="match status" value="1"/>
</dbReference>
<dbReference type="InterPro" id="IPR027477">
    <property type="entry name" value="Succ_DH/fumarate_Rdtase_cat_sf"/>
</dbReference>
<dbReference type="NCBIfam" id="NF004820">
    <property type="entry name" value="PRK06175.1"/>
    <property type="match status" value="1"/>
</dbReference>
<dbReference type="SUPFAM" id="SSF56425">
    <property type="entry name" value="Succinate dehydrogenase/fumarate reductase flavoprotein, catalytic domain"/>
    <property type="match status" value="1"/>
</dbReference>
<dbReference type="OrthoDB" id="9806724at2"/>
<dbReference type="FunFam" id="3.90.700.10:FF:000002">
    <property type="entry name" value="L-aspartate oxidase"/>
    <property type="match status" value="1"/>
</dbReference>
<dbReference type="InterPro" id="IPR005288">
    <property type="entry name" value="NadB"/>
</dbReference>
<keyword evidence="7" id="KW-0662">Pyridine nucleotide biosynthesis</keyword>
<evidence type="ECO:0000256" key="3">
    <source>
        <dbReference type="ARBA" id="ARBA00008562"/>
    </source>
</evidence>
<dbReference type="KEGG" id="arf:AR1Y2_3000"/>
<dbReference type="PANTHER" id="PTHR42716:SF2">
    <property type="entry name" value="L-ASPARTATE OXIDASE, CHLOROPLASTIC"/>
    <property type="match status" value="1"/>
</dbReference>
<dbReference type="Gene3D" id="3.50.50.60">
    <property type="entry name" value="FAD/NAD(P)-binding domain"/>
    <property type="match status" value="1"/>
</dbReference>
<evidence type="ECO:0000256" key="6">
    <source>
        <dbReference type="ARBA" id="ARBA00022630"/>
    </source>
</evidence>
<evidence type="ECO:0000259" key="12">
    <source>
        <dbReference type="Pfam" id="PF00890"/>
    </source>
</evidence>
<organism evidence="13 14">
    <name type="scientific">Anaerostipes rhamnosivorans</name>
    <dbReference type="NCBI Taxonomy" id="1229621"/>
    <lineage>
        <taxon>Bacteria</taxon>
        <taxon>Bacillati</taxon>
        <taxon>Bacillota</taxon>
        <taxon>Clostridia</taxon>
        <taxon>Lachnospirales</taxon>
        <taxon>Lachnospiraceae</taxon>
        <taxon>Anaerostipes</taxon>
    </lineage>
</organism>
<dbReference type="GO" id="GO:0034628">
    <property type="term" value="P:'de novo' NAD+ biosynthetic process from L-aspartate"/>
    <property type="evidence" value="ECO:0007669"/>
    <property type="project" value="TreeGrafter"/>
</dbReference>
<gene>
    <name evidence="13" type="ORF">AR1Y2_3000</name>
</gene>
<dbReference type="InterPro" id="IPR036188">
    <property type="entry name" value="FAD/NAD-bd_sf"/>
</dbReference>
<dbReference type="EMBL" id="CP040058">
    <property type="protein sequence ID" value="QCP36454.1"/>
    <property type="molecule type" value="Genomic_DNA"/>
</dbReference>
<dbReference type="RefSeq" id="WP_137329680.1">
    <property type="nucleotide sequence ID" value="NZ_CP040058.1"/>
</dbReference>
<dbReference type="EC" id="1.4.3.16" evidence="4"/>
<comment type="similarity">
    <text evidence="3">Belongs to the FAD-dependent oxidoreductase 2 family. NadB subfamily.</text>
</comment>
<keyword evidence="9 13" id="KW-0560">Oxidoreductase</keyword>
<comment type="catalytic activity">
    <reaction evidence="11">
        <text>L-aspartate + O2 = iminosuccinate + H2O2</text>
        <dbReference type="Rhea" id="RHEA:25876"/>
        <dbReference type="ChEBI" id="CHEBI:15379"/>
        <dbReference type="ChEBI" id="CHEBI:16240"/>
        <dbReference type="ChEBI" id="CHEBI:29991"/>
        <dbReference type="ChEBI" id="CHEBI:77875"/>
        <dbReference type="EC" id="1.4.3.16"/>
    </reaction>
    <physiologicalReaction direction="left-to-right" evidence="11">
        <dbReference type="Rhea" id="RHEA:25877"/>
    </physiologicalReaction>
</comment>
<evidence type="ECO:0000256" key="2">
    <source>
        <dbReference type="ARBA" id="ARBA00004950"/>
    </source>
</evidence>